<dbReference type="Gene3D" id="3.30.200.20">
    <property type="entry name" value="Phosphorylase Kinase, domain 1"/>
    <property type="match status" value="1"/>
</dbReference>
<dbReference type="SUPFAM" id="SSF56112">
    <property type="entry name" value="Protein kinase-like (PK-like)"/>
    <property type="match status" value="1"/>
</dbReference>
<sequence length="341" mass="36332">MLGRLTALQLLSLRSNDLSGPLPADLLCLPALAGLHLQCNAFSGALPTALVGLTALQVLDLTFNAFDDAVPSALANLTRLVALDLSNNSLFGRVLYLGLPALRFLNLSNNRLDGTVPASLLRFPDAAFAGNNLTRPAPAQAPPIVVALPPGLVAPPPRGGGPGSMSHLDFGAPRPGREHNHQAAILAIAVGGCVLGFTVVALLLLAFCKSSREGRDDETTGGSTVVGKGGEKKGRESLESKAVIGKDGDDNRMVFFEAPSLAFDLEDLLRASVKVLGKGAFGTAYRAVLEDTTTVVIKRLKEVNVGRHDFEQQMELLRRIRYDNVVELRAYYYSKDEKLLV</sequence>
<dbReference type="Pfam" id="PF13855">
    <property type="entry name" value="LRR_8"/>
    <property type="match status" value="1"/>
</dbReference>
<feature type="binding site" evidence="11">
    <location>
        <position position="298"/>
    </location>
    <ligand>
        <name>ATP</name>
        <dbReference type="ChEBI" id="CHEBI:30616"/>
    </ligand>
</feature>
<proteinExistence type="predicted"/>
<dbReference type="PANTHER" id="PTHR48010">
    <property type="entry name" value="OS05G0588300 PROTEIN"/>
    <property type="match status" value="1"/>
</dbReference>
<evidence type="ECO:0000256" key="7">
    <source>
        <dbReference type="ARBA" id="ARBA00022840"/>
    </source>
</evidence>
<keyword evidence="16" id="KW-1185">Reference proteome</keyword>
<dbReference type="SMART" id="SM00369">
    <property type="entry name" value="LRR_TYP"/>
    <property type="match status" value="3"/>
</dbReference>
<evidence type="ECO:0000256" key="2">
    <source>
        <dbReference type="ARBA" id="ARBA00022614"/>
    </source>
</evidence>
<dbReference type="GO" id="GO:0005886">
    <property type="term" value="C:plasma membrane"/>
    <property type="evidence" value="ECO:0007669"/>
    <property type="project" value="UniProtKB-SubCell"/>
</dbReference>
<dbReference type="Gramene" id="Zm00001eb236260_T001">
    <property type="protein sequence ID" value="Zm00001eb236260_P001"/>
    <property type="gene ID" value="Zm00001eb236260"/>
</dbReference>
<accession>A0A804PG59</accession>
<dbReference type="PROSITE" id="PS50011">
    <property type="entry name" value="PROTEIN_KINASE_DOM"/>
    <property type="match status" value="1"/>
</dbReference>
<keyword evidence="2" id="KW-0433">Leucine-rich repeat</keyword>
<keyword evidence="5" id="KW-0677">Repeat</keyword>
<keyword evidence="8 13" id="KW-1133">Transmembrane helix</keyword>
<feature type="domain" description="Protein kinase" evidence="14">
    <location>
        <begin position="270"/>
        <end position="341"/>
    </location>
</feature>
<evidence type="ECO:0000313" key="15">
    <source>
        <dbReference type="EnsemblPlants" id="Zm00001eb236260_P001"/>
    </source>
</evidence>
<dbReference type="Gene3D" id="3.80.10.10">
    <property type="entry name" value="Ribonuclease Inhibitor"/>
    <property type="match status" value="1"/>
</dbReference>
<dbReference type="InterPro" id="IPR000719">
    <property type="entry name" value="Prot_kinase_dom"/>
</dbReference>
<feature type="transmembrane region" description="Helical" evidence="13">
    <location>
        <begin position="183"/>
        <end position="207"/>
    </location>
</feature>
<dbReference type="GO" id="GO:0005524">
    <property type="term" value="F:ATP binding"/>
    <property type="evidence" value="ECO:0007669"/>
    <property type="project" value="UniProtKB-UniRule"/>
</dbReference>
<dbReference type="Proteomes" id="UP000007305">
    <property type="component" value="Chromosome 5"/>
</dbReference>
<dbReference type="InterPro" id="IPR017441">
    <property type="entry name" value="Protein_kinase_ATP_BS"/>
</dbReference>
<dbReference type="PRINTS" id="PR00019">
    <property type="entry name" value="LEURICHRPT"/>
</dbReference>
<keyword evidence="10" id="KW-0325">Glycoprotein</keyword>
<dbReference type="GO" id="GO:0004672">
    <property type="term" value="F:protein kinase activity"/>
    <property type="evidence" value="ECO:0007669"/>
    <property type="project" value="InterPro"/>
</dbReference>
<evidence type="ECO:0000256" key="4">
    <source>
        <dbReference type="ARBA" id="ARBA00022729"/>
    </source>
</evidence>
<reference evidence="16" key="1">
    <citation type="journal article" date="2009" name="Science">
        <title>The B73 maize genome: complexity, diversity, and dynamics.</title>
        <authorList>
            <person name="Schnable P.S."/>
            <person name="Ware D."/>
            <person name="Fulton R.S."/>
            <person name="Stein J.C."/>
            <person name="Wei F."/>
            <person name="Pasternak S."/>
            <person name="Liang C."/>
            <person name="Zhang J."/>
            <person name="Fulton L."/>
            <person name="Graves T.A."/>
            <person name="Minx P."/>
            <person name="Reily A.D."/>
            <person name="Courtney L."/>
            <person name="Kruchowski S.S."/>
            <person name="Tomlinson C."/>
            <person name="Strong C."/>
            <person name="Delehaunty K."/>
            <person name="Fronick C."/>
            <person name="Courtney B."/>
            <person name="Rock S.M."/>
            <person name="Belter E."/>
            <person name="Du F."/>
            <person name="Kim K."/>
            <person name="Abbott R.M."/>
            <person name="Cotton M."/>
            <person name="Levy A."/>
            <person name="Marchetto P."/>
            <person name="Ochoa K."/>
            <person name="Jackson S.M."/>
            <person name="Gillam B."/>
            <person name="Chen W."/>
            <person name="Yan L."/>
            <person name="Higginbotham J."/>
            <person name="Cardenas M."/>
            <person name="Waligorski J."/>
            <person name="Applebaum E."/>
            <person name="Phelps L."/>
            <person name="Falcone J."/>
            <person name="Kanchi K."/>
            <person name="Thane T."/>
            <person name="Scimone A."/>
            <person name="Thane N."/>
            <person name="Henke J."/>
            <person name="Wang T."/>
            <person name="Ruppert J."/>
            <person name="Shah N."/>
            <person name="Rotter K."/>
            <person name="Hodges J."/>
            <person name="Ingenthron E."/>
            <person name="Cordes M."/>
            <person name="Kohlberg S."/>
            <person name="Sgro J."/>
            <person name="Delgado B."/>
            <person name="Mead K."/>
            <person name="Chinwalla A."/>
            <person name="Leonard S."/>
            <person name="Crouse K."/>
            <person name="Collura K."/>
            <person name="Kudrna D."/>
            <person name="Currie J."/>
            <person name="He R."/>
            <person name="Angelova A."/>
            <person name="Rajasekar S."/>
            <person name="Mueller T."/>
            <person name="Lomeli R."/>
            <person name="Scara G."/>
            <person name="Ko A."/>
            <person name="Delaney K."/>
            <person name="Wissotski M."/>
            <person name="Lopez G."/>
            <person name="Campos D."/>
            <person name="Braidotti M."/>
            <person name="Ashley E."/>
            <person name="Golser W."/>
            <person name="Kim H."/>
            <person name="Lee S."/>
            <person name="Lin J."/>
            <person name="Dujmic Z."/>
            <person name="Kim W."/>
            <person name="Talag J."/>
            <person name="Zuccolo A."/>
            <person name="Fan C."/>
            <person name="Sebastian A."/>
            <person name="Kramer M."/>
            <person name="Spiegel L."/>
            <person name="Nascimento L."/>
            <person name="Zutavern T."/>
            <person name="Miller B."/>
            <person name="Ambroise C."/>
            <person name="Muller S."/>
            <person name="Spooner W."/>
            <person name="Narechania A."/>
            <person name="Ren L."/>
            <person name="Wei S."/>
            <person name="Kumari S."/>
            <person name="Faga B."/>
            <person name="Levy M.J."/>
            <person name="McMahan L."/>
            <person name="Van Buren P."/>
            <person name="Vaughn M.W."/>
            <person name="Ying K."/>
            <person name="Yeh C.-T."/>
            <person name="Emrich S.J."/>
            <person name="Jia Y."/>
            <person name="Kalyanaraman A."/>
            <person name="Hsia A.-P."/>
            <person name="Barbazuk W.B."/>
            <person name="Baucom R.S."/>
            <person name="Brutnell T.P."/>
            <person name="Carpita N.C."/>
            <person name="Chaparro C."/>
            <person name="Chia J.-M."/>
            <person name="Deragon J.-M."/>
            <person name="Estill J.C."/>
            <person name="Fu Y."/>
            <person name="Jeddeloh J.A."/>
            <person name="Han Y."/>
            <person name="Lee H."/>
            <person name="Li P."/>
            <person name="Lisch D.R."/>
            <person name="Liu S."/>
            <person name="Liu Z."/>
            <person name="Nagel D.H."/>
            <person name="McCann M.C."/>
            <person name="SanMiguel P."/>
            <person name="Myers A.M."/>
            <person name="Nettleton D."/>
            <person name="Nguyen J."/>
            <person name="Penning B.W."/>
            <person name="Ponnala L."/>
            <person name="Schneider K.L."/>
            <person name="Schwartz D.C."/>
            <person name="Sharma A."/>
            <person name="Soderlund C."/>
            <person name="Springer N.M."/>
            <person name="Sun Q."/>
            <person name="Wang H."/>
            <person name="Waterman M."/>
            <person name="Westerman R."/>
            <person name="Wolfgruber T.K."/>
            <person name="Yang L."/>
            <person name="Yu Y."/>
            <person name="Zhang L."/>
            <person name="Zhou S."/>
            <person name="Zhu Q."/>
            <person name="Bennetzen J.L."/>
            <person name="Dawe R.K."/>
            <person name="Jiang J."/>
            <person name="Jiang N."/>
            <person name="Presting G.G."/>
            <person name="Wessler S.R."/>
            <person name="Aluru S."/>
            <person name="Martienssen R.A."/>
            <person name="Clifton S.W."/>
            <person name="McCombie W.R."/>
            <person name="Wing R.A."/>
            <person name="Wilson R.K."/>
        </authorList>
    </citation>
    <scope>NUCLEOTIDE SEQUENCE [LARGE SCALE GENOMIC DNA]</scope>
    <source>
        <strain evidence="16">cv. B73</strain>
    </source>
</reference>
<keyword evidence="9 13" id="KW-0472">Membrane</keyword>
<organism evidence="15 16">
    <name type="scientific">Zea mays</name>
    <name type="common">Maize</name>
    <dbReference type="NCBI Taxonomy" id="4577"/>
    <lineage>
        <taxon>Eukaryota</taxon>
        <taxon>Viridiplantae</taxon>
        <taxon>Streptophyta</taxon>
        <taxon>Embryophyta</taxon>
        <taxon>Tracheophyta</taxon>
        <taxon>Spermatophyta</taxon>
        <taxon>Magnoliopsida</taxon>
        <taxon>Liliopsida</taxon>
        <taxon>Poales</taxon>
        <taxon>Poaceae</taxon>
        <taxon>PACMAD clade</taxon>
        <taxon>Panicoideae</taxon>
        <taxon>Andropogonodae</taxon>
        <taxon>Andropogoneae</taxon>
        <taxon>Tripsacinae</taxon>
        <taxon>Zea</taxon>
    </lineage>
</organism>
<evidence type="ECO:0000256" key="3">
    <source>
        <dbReference type="ARBA" id="ARBA00022692"/>
    </source>
</evidence>
<dbReference type="InterPro" id="IPR032675">
    <property type="entry name" value="LRR_dom_sf"/>
</dbReference>
<evidence type="ECO:0000256" key="12">
    <source>
        <dbReference type="SAM" id="MobiDB-lite"/>
    </source>
</evidence>
<reference evidence="15" key="3">
    <citation type="submission" date="2021-05" db="UniProtKB">
        <authorList>
            <consortium name="EnsemblPlants"/>
        </authorList>
    </citation>
    <scope>IDENTIFICATION</scope>
    <source>
        <strain evidence="15">cv. B73</strain>
    </source>
</reference>
<dbReference type="FunFam" id="3.30.200.20:FF:000307">
    <property type="entry name" value="pollen receptor-like kinase 1"/>
    <property type="match status" value="1"/>
</dbReference>
<feature type="region of interest" description="Disordered" evidence="12">
    <location>
        <begin position="213"/>
        <end position="233"/>
    </location>
</feature>
<dbReference type="SUPFAM" id="SSF52058">
    <property type="entry name" value="L domain-like"/>
    <property type="match status" value="1"/>
</dbReference>
<evidence type="ECO:0000313" key="16">
    <source>
        <dbReference type="Proteomes" id="UP000007305"/>
    </source>
</evidence>
<keyword evidence="6 11" id="KW-0547">Nucleotide-binding</keyword>
<dbReference type="Pfam" id="PF07714">
    <property type="entry name" value="PK_Tyr_Ser-Thr"/>
    <property type="match status" value="1"/>
</dbReference>
<evidence type="ECO:0000256" key="5">
    <source>
        <dbReference type="ARBA" id="ARBA00022737"/>
    </source>
</evidence>
<dbReference type="AlphaFoldDB" id="A0A804PG59"/>
<evidence type="ECO:0000256" key="10">
    <source>
        <dbReference type="ARBA" id="ARBA00023180"/>
    </source>
</evidence>
<keyword evidence="3 13" id="KW-0812">Transmembrane</keyword>
<dbReference type="Pfam" id="PF00560">
    <property type="entry name" value="LRR_1"/>
    <property type="match status" value="1"/>
</dbReference>
<name>A0A804PG59_MAIZE</name>
<comment type="subcellular location">
    <subcellularLocation>
        <location evidence="1">Cell membrane</location>
        <topology evidence="1">Single-pass membrane protein</topology>
    </subcellularLocation>
</comment>
<keyword evidence="7 11" id="KW-0067">ATP-binding</keyword>
<evidence type="ECO:0000256" key="6">
    <source>
        <dbReference type="ARBA" id="ARBA00022741"/>
    </source>
</evidence>
<protein>
    <recommendedName>
        <fullName evidence="14">Protein kinase domain-containing protein</fullName>
    </recommendedName>
</protein>
<dbReference type="InterPro" id="IPR050994">
    <property type="entry name" value="At_inactive_RLKs"/>
</dbReference>
<dbReference type="InterPro" id="IPR001245">
    <property type="entry name" value="Ser-Thr/Tyr_kinase_cat_dom"/>
</dbReference>
<evidence type="ECO:0000256" key="13">
    <source>
        <dbReference type="SAM" id="Phobius"/>
    </source>
</evidence>
<dbReference type="EnsemblPlants" id="Zm00001eb236260_T001">
    <property type="protein sequence ID" value="Zm00001eb236260_P001"/>
    <property type="gene ID" value="Zm00001eb236260"/>
</dbReference>
<keyword evidence="4" id="KW-0732">Signal</keyword>
<dbReference type="PROSITE" id="PS00107">
    <property type="entry name" value="PROTEIN_KINASE_ATP"/>
    <property type="match status" value="1"/>
</dbReference>
<dbReference type="InParanoid" id="A0A804PG59"/>
<dbReference type="InterPro" id="IPR011009">
    <property type="entry name" value="Kinase-like_dom_sf"/>
</dbReference>
<dbReference type="FunFam" id="3.80.10.10:FF:000041">
    <property type="entry name" value="LRR receptor-like serine/threonine-protein kinase ERECTA"/>
    <property type="match status" value="1"/>
</dbReference>
<dbReference type="InterPro" id="IPR003591">
    <property type="entry name" value="Leu-rich_rpt_typical-subtyp"/>
</dbReference>
<evidence type="ECO:0000256" key="9">
    <source>
        <dbReference type="ARBA" id="ARBA00023136"/>
    </source>
</evidence>
<dbReference type="InterPro" id="IPR001611">
    <property type="entry name" value="Leu-rich_rpt"/>
</dbReference>
<evidence type="ECO:0000259" key="14">
    <source>
        <dbReference type="PROSITE" id="PS50011"/>
    </source>
</evidence>
<dbReference type="PANTHER" id="PTHR48010:SF6">
    <property type="entry name" value="OS01G0223600 PROTEIN"/>
    <property type="match status" value="1"/>
</dbReference>
<reference evidence="15" key="2">
    <citation type="submission" date="2019-07" db="EMBL/GenBank/DDBJ databases">
        <authorList>
            <person name="Seetharam A."/>
            <person name="Woodhouse M."/>
            <person name="Cannon E."/>
        </authorList>
    </citation>
    <scope>NUCLEOTIDE SEQUENCE [LARGE SCALE GENOMIC DNA]</scope>
    <source>
        <strain evidence="15">cv. B73</strain>
    </source>
</reference>
<evidence type="ECO:0000256" key="8">
    <source>
        <dbReference type="ARBA" id="ARBA00022989"/>
    </source>
</evidence>
<evidence type="ECO:0000256" key="11">
    <source>
        <dbReference type="PROSITE-ProRule" id="PRU10141"/>
    </source>
</evidence>
<evidence type="ECO:0000256" key="1">
    <source>
        <dbReference type="ARBA" id="ARBA00004162"/>
    </source>
</evidence>